<dbReference type="AlphaFoldDB" id="C4XDX5"/>
<reference evidence="2 3" key="1">
    <citation type="journal article" date="2009" name="Curr. Microbiol.">
        <title>Molecular cloning and expression of a novel cholinephosphotransferase involved in glycoglycerophospholipid biosynthesis of Mycoplasma fermentans.</title>
        <authorList>
            <person name="Ishida N."/>
            <person name="Irikura D."/>
            <person name="Matsuda K."/>
            <person name="Sato S."/>
            <person name="Asano K."/>
        </authorList>
    </citation>
    <scope>NUCLEOTIDE SEQUENCE [LARGE SCALE GENOMIC DNA]</scope>
    <source>
        <strain evidence="3">ATCC 19989 / NBRC 14854 / NCTC 10117 / PG18</strain>
    </source>
</reference>
<sequence length="608" mass="70800">MQIWKEKMGKLLKLNFKTAYKDKSILIINFFLVPFLLLIGTLIILIVSHTNSARDIVIYYGSMSPILIILAAIITGSYIFKMPQNEGLTYVLYSKPVSRTELFWSSFVSAFLINVINATINALFSAIIISFAALGLSDDLKGTKFIGNIWLLHIAFIFEALIIGTFVISFISIIFSKVSSKALLGITLPVFMATPALFNIIKIFSTPEEYHQISKISKAENLKANFDSKEENEINKKFVINDYVTSSSNLFKHNFSVVNLSNGLNMNFWSMNFYNDFILDDPKSNRFIPIMSEGVHNQYFYKRDMESVLNNYDYVTNGNQKIYIIDYDLSTTDRLNPYQKQETLEQKITYMARKKHIIKWNDEYTDRVYRFEKEAQILKANPDVFSQKLFNGLVNVIENLKTDFKTEIVNAKANFDGKDSTKTLETYETLINFATQRLYNEMVPLIYRSTIFLSANEDPSKAKNEEREFRNFVEDNLTFDKKEELFKKTRYLSFDYNSIAKKLFFTILVKNNLYSIVDAMSKVIMNDYRETLKINQNKEFFNSRLEEIFGSMLINKDLLKENNIDLKFYKVQKVNIFPSYMQIIIYFLMATPLAIGGWFIYKKTNFLK</sequence>
<keyword evidence="1" id="KW-0812">Transmembrane</keyword>
<feature type="transmembrane region" description="Helical" evidence="1">
    <location>
        <begin position="25"/>
        <end position="46"/>
    </location>
</feature>
<dbReference type="HOGENOM" id="CLU_448935_0_0_14"/>
<dbReference type="PATRIC" id="fig|496833.3.peg.498"/>
<keyword evidence="3" id="KW-1185">Reference proteome</keyword>
<keyword evidence="1" id="KW-0472">Membrane</keyword>
<dbReference type="EMBL" id="AP009608">
    <property type="protein sequence ID" value="BAH69347.1"/>
    <property type="molecule type" value="Genomic_DNA"/>
</dbReference>
<evidence type="ECO:0000313" key="2">
    <source>
        <dbReference type="EMBL" id="BAH69347.1"/>
    </source>
</evidence>
<keyword evidence="1" id="KW-1133">Transmembrane helix</keyword>
<dbReference type="Proteomes" id="UP000006810">
    <property type="component" value="Chromosome"/>
</dbReference>
<organism evidence="2 3">
    <name type="scientific">Mycoplasmopsis fermentans (strain ATCC 19989 / NBRC 14854 / NCTC 10117 / PG18)</name>
    <name type="common">Mycoplasma fermentans</name>
    <dbReference type="NCBI Taxonomy" id="496833"/>
    <lineage>
        <taxon>Bacteria</taxon>
        <taxon>Bacillati</taxon>
        <taxon>Mycoplasmatota</taxon>
        <taxon>Mycoplasmoidales</taxon>
        <taxon>Metamycoplasmataceae</taxon>
        <taxon>Mycoplasmopsis</taxon>
    </lineage>
</organism>
<gene>
    <name evidence="2" type="ordered locus">MBIO_0082</name>
</gene>
<feature type="transmembrane region" description="Helical" evidence="1">
    <location>
        <begin position="101"/>
        <end position="129"/>
    </location>
</feature>
<name>C4XDX5_MYCFP</name>
<feature type="transmembrane region" description="Helical" evidence="1">
    <location>
        <begin position="580"/>
        <end position="601"/>
    </location>
</feature>
<evidence type="ECO:0000313" key="3">
    <source>
        <dbReference type="Proteomes" id="UP000006810"/>
    </source>
</evidence>
<accession>C4XDX5</accession>
<feature type="transmembrane region" description="Helical" evidence="1">
    <location>
        <begin position="58"/>
        <end position="80"/>
    </location>
</feature>
<dbReference type="KEGG" id="mfp:MBIO_0082"/>
<evidence type="ECO:0000256" key="1">
    <source>
        <dbReference type="SAM" id="Phobius"/>
    </source>
</evidence>
<feature type="transmembrane region" description="Helical" evidence="1">
    <location>
        <begin position="149"/>
        <end position="175"/>
    </location>
</feature>
<protein>
    <submittedName>
        <fullName evidence="2">Uncharacterized protein</fullName>
    </submittedName>
</protein>
<feature type="transmembrane region" description="Helical" evidence="1">
    <location>
        <begin position="182"/>
        <end position="201"/>
    </location>
</feature>
<proteinExistence type="predicted"/>